<dbReference type="OrthoDB" id="1113228at2759"/>
<dbReference type="PANTHER" id="PTHR47481">
    <property type="match status" value="1"/>
</dbReference>
<dbReference type="PROSITE" id="PS50158">
    <property type="entry name" value="ZF_CCHC"/>
    <property type="match status" value="1"/>
</dbReference>
<accession>A0A5J5BBD2</accession>
<protein>
    <recommendedName>
        <fullName evidence="3">CCHC-type domain-containing protein</fullName>
    </recommendedName>
</protein>
<name>A0A5J5BBD2_9ASTE</name>
<keyword evidence="1" id="KW-0863">Zinc-finger</keyword>
<dbReference type="PANTHER" id="PTHR47481:SF22">
    <property type="entry name" value="RETROTRANSPOSON GAG DOMAIN-CONTAINING PROTEIN"/>
    <property type="match status" value="1"/>
</dbReference>
<feature type="domain" description="CCHC-type" evidence="3">
    <location>
        <begin position="301"/>
        <end position="317"/>
    </location>
</feature>
<keyword evidence="5" id="KW-1185">Reference proteome</keyword>
<gene>
    <name evidence="4" type="ORF">F0562_026418</name>
</gene>
<evidence type="ECO:0000313" key="5">
    <source>
        <dbReference type="Proteomes" id="UP000325577"/>
    </source>
</evidence>
<feature type="region of interest" description="Disordered" evidence="2">
    <location>
        <begin position="268"/>
        <end position="296"/>
    </location>
</feature>
<dbReference type="GO" id="GO:0003676">
    <property type="term" value="F:nucleic acid binding"/>
    <property type="evidence" value="ECO:0007669"/>
    <property type="project" value="InterPro"/>
</dbReference>
<feature type="region of interest" description="Disordered" evidence="2">
    <location>
        <begin position="428"/>
        <end position="455"/>
    </location>
</feature>
<dbReference type="AlphaFoldDB" id="A0A5J5BBD2"/>
<dbReference type="InterPro" id="IPR036875">
    <property type="entry name" value="Znf_CCHC_sf"/>
</dbReference>
<evidence type="ECO:0000313" key="4">
    <source>
        <dbReference type="EMBL" id="KAA8539726.1"/>
    </source>
</evidence>
<dbReference type="Pfam" id="PF14223">
    <property type="entry name" value="Retrotran_gag_2"/>
    <property type="match status" value="1"/>
</dbReference>
<evidence type="ECO:0000256" key="2">
    <source>
        <dbReference type="SAM" id="MobiDB-lite"/>
    </source>
</evidence>
<dbReference type="GO" id="GO:0008270">
    <property type="term" value="F:zinc ion binding"/>
    <property type="evidence" value="ECO:0007669"/>
    <property type="project" value="UniProtKB-KW"/>
</dbReference>
<feature type="compositionally biased region" description="Low complexity" evidence="2">
    <location>
        <begin position="428"/>
        <end position="440"/>
    </location>
</feature>
<feature type="compositionally biased region" description="Polar residues" evidence="2">
    <location>
        <begin position="1"/>
        <end position="14"/>
    </location>
</feature>
<evidence type="ECO:0000256" key="1">
    <source>
        <dbReference type="PROSITE-ProRule" id="PRU00047"/>
    </source>
</evidence>
<sequence length="461" mass="49478">MDSQSSLAPTSPLAQSPAAAVTVQPVTTDAIPTHPRPMPTILALNVAAQAPLKLTNSNYFSWRLQFSTLLTGYDLLGFVDGTHPYPEQTITVNGVPTVNPAHHTWVRQDQLILNAILGSLSPPLIPFTATARTSRDAWSTLALTYGQPTRGRITHLKTQLSNPLKGSQTITEFMHNIKTKVNALAMLNSPVDIKDLTIKILNGLDADYTELANVIQARETMISFEKLYEKFLNREAYLAAKKGNQITLPVIANAAAKSGPLNRPHGCLPGSPQPSSFRPFGTWTPRPPPSQSSRAPRPYLRRCQLCDQQGHFAKRCPTLKYLSWTGSVAPRPPPRPGFASPQANVAAASFAASTSEWILDSGATHHVTTDLANLSLHSPYEASVGADSRGGLPDMVPSEVAEGASVSGYPLSIPLPLPLVDITLPNSPSPLSSPVLSSSPLSPPPPSSSTLSHPHPLRFLL</sequence>
<dbReference type="Proteomes" id="UP000325577">
    <property type="component" value="Linkage Group LG14"/>
</dbReference>
<keyword evidence="1" id="KW-0479">Metal-binding</keyword>
<reference evidence="4 5" key="1">
    <citation type="submission" date="2019-09" db="EMBL/GenBank/DDBJ databases">
        <title>A chromosome-level genome assembly of the Chinese tupelo Nyssa sinensis.</title>
        <authorList>
            <person name="Yang X."/>
            <person name="Kang M."/>
            <person name="Yang Y."/>
            <person name="Xiong H."/>
            <person name="Wang M."/>
            <person name="Zhang Z."/>
            <person name="Wang Z."/>
            <person name="Wu H."/>
            <person name="Ma T."/>
            <person name="Liu J."/>
            <person name="Xi Z."/>
        </authorList>
    </citation>
    <scope>NUCLEOTIDE SEQUENCE [LARGE SCALE GENOMIC DNA]</scope>
    <source>
        <strain evidence="4">J267</strain>
        <tissue evidence="4">Leaf</tissue>
    </source>
</reference>
<keyword evidence="1" id="KW-0862">Zinc</keyword>
<proteinExistence type="predicted"/>
<dbReference type="InterPro" id="IPR001878">
    <property type="entry name" value="Znf_CCHC"/>
</dbReference>
<feature type="region of interest" description="Disordered" evidence="2">
    <location>
        <begin position="1"/>
        <end position="20"/>
    </location>
</feature>
<organism evidence="4 5">
    <name type="scientific">Nyssa sinensis</name>
    <dbReference type="NCBI Taxonomy" id="561372"/>
    <lineage>
        <taxon>Eukaryota</taxon>
        <taxon>Viridiplantae</taxon>
        <taxon>Streptophyta</taxon>
        <taxon>Embryophyta</taxon>
        <taxon>Tracheophyta</taxon>
        <taxon>Spermatophyta</taxon>
        <taxon>Magnoliopsida</taxon>
        <taxon>eudicotyledons</taxon>
        <taxon>Gunneridae</taxon>
        <taxon>Pentapetalae</taxon>
        <taxon>asterids</taxon>
        <taxon>Cornales</taxon>
        <taxon>Nyssaceae</taxon>
        <taxon>Nyssa</taxon>
    </lineage>
</organism>
<dbReference type="SUPFAM" id="SSF57756">
    <property type="entry name" value="Retrovirus zinc finger-like domains"/>
    <property type="match status" value="1"/>
</dbReference>
<dbReference type="EMBL" id="CM018037">
    <property type="protein sequence ID" value="KAA8539726.1"/>
    <property type="molecule type" value="Genomic_DNA"/>
</dbReference>
<evidence type="ECO:0000259" key="3">
    <source>
        <dbReference type="PROSITE" id="PS50158"/>
    </source>
</evidence>